<evidence type="ECO:0000313" key="3">
    <source>
        <dbReference type="Proteomes" id="UP000184231"/>
    </source>
</evidence>
<gene>
    <name evidence="2" type="ORF">SAMN04487911_10383</name>
</gene>
<keyword evidence="1" id="KW-1133">Transmembrane helix</keyword>
<accession>A0A1M6C4V3</accession>
<keyword evidence="1" id="KW-0472">Membrane</keyword>
<reference evidence="2 3" key="1">
    <citation type="submission" date="2016-11" db="EMBL/GenBank/DDBJ databases">
        <authorList>
            <person name="Jaros S."/>
            <person name="Januszkiewicz K."/>
            <person name="Wedrychowicz H."/>
        </authorList>
    </citation>
    <scope>NUCLEOTIDE SEQUENCE [LARGE SCALE GENOMIC DNA]</scope>
    <source>
        <strain evidence="2 3">CGMCC 1.8863</strain>
    </source>
</reference>
<feature type="transmembrane region" description="Helical" evidence="1">
    <location>
        <begin position="99"/>
        <end position="119"/>
    </location>
</feature>
<evidence type="ECO:0000313" key="2">
    <source>
        <dbReference type="EMBL" id="SHI56055.1"/>
    </source>
</evidence>
<evidence type="ECO:0008006" key="4">
    <source>
        <dbReference type="Google" id="ProtNLM"/>
    </source>
</evidence>
<proteinExistence type="predicted"/>
<keyword evidence="3" id="KW-1185">Reference proteome</keyword>
<evidence type="ECO:0000256" key="1">
    <source>
        <dbReference type="SAM" id="Phobius"/>
    </source>
</evidence>
<protein>
    <recommendedName>
        <fullName evidence="4">DoxX-like family protein</fullName>
    </recommendedName>
</protein>
<dbReference type="AlphaFoldDB" id="A0A1M6C4V3"/>
<feature type="transmembrane region" description="Helical" evidence="1">
    <location>
        <begin position="13"/>
        <end position="33"/>
    </location>
</feature>
<name>A0A1M6C4V3_9FLAO</name>
<keyword evidence="1" id="KW-0812">Transmembrane</keyword>
<dbReference type="EMBL" id="FQYX01000003">
    <property type="protein sequence ID" value="SHI56055.1"/>
    <property type="molecule type" value="Genomic_DNA"/>
</dbReference>
<dbReference type="STRING" id="558155.SAMN04487911_10383"/>
<feature type="transmembrane region" description="Helical" evidence="1">
    <location>
        <begin position="53"/>
        <end position="71"/>
    </location>
</feature>
<sequence>MLSTFLNFKSLEFILRIAVFMTFLGHGMFAIGGNANWLIYLQTVGFSIETSKSLIVLIGILDVIVALIILLKPHKYIVLWAFVWAFSTAAVRPLAGESIWAFVERGSNWAVPLVLFFLLKIKSEKKLKI</sequence>
<feature type="transmembrane region" description="Helical" evidence="1">
    <location>
        <begin position="76"/>
        <end position="93"/>
    </location>
</feature>
<organism evidence="2 3">
    <name type="scientific">Arenibacter nanhaiticus</name>
    <dbReference type="NCBI Taxonomy" id="558155"/>
    <lineage>
        <taxon>Bacteria</taxon>
        <taxon>Pseudomonadati</taxon>
        <taxon>Bacteroidota</taxon>
        <taxon>Flavobacteriia</taxon>
        <taxon>Flavobacteriales</taxon>
        <taxon>Flavobacteriaceae</taxon>
        <taxon>Arenibacter</taxon>
    </lineage>
</organism>
<dbReference type="Proteomes" id="UP000184231">
    <property type="component" value="Unassembled WGS sequence"/>
</dbReference>